<reference evidence="1 2" key="1">
    <citation type="submission" date="2020-02" db="EMBL/GenBank/DDBJ databases">
        <title>Draft genome sequence of Haematococcus lacustris strain NIES-144.</title>
        <authorList>
            <person name="Morimoto D."/>
            <person name="Nakagawa S."/>
            <person name="Yoshida T."/>
            <person name="Sawayama S."/>
        </authorList>
    </citation>
    <scope>NUCLEOTIDE SEQUENCE [LARGE SCALE GENOMIC DNA]</scope>
    <source>
        <strain evidence="1 2">NIES-144</strain>
    </source>
</reference>
<dbReference type="Proteomes" id="UP000485058">
    <property type="component" value="Unassembled WGS sequence"/>
</dbReference>
<organism evidence="1 2">
    <name type="scientific">Haematococcus lacustris</name>
    <name type="common">Green alga</name>
    <name type="synonym">Haematococcus pluvialis</name>
    <dbReference type="NCBI Taxonomy" id="44745"/>
    <lineage>
        <taxon>Eukaryota</taxon>
        <taxon>Viridiplantae</taxon>
        <taxon>Chlorophyta</taxon>
        <taxon>core chlorophytes</taxon>
        <taxon>Chlorophyceae</taxon>
        <taxon>CS clade</taxon>
        <taxon>Chlamydomonadales</taxon>
        <taxon>Haematococcaceae</taxon>
        <taxon>Haematococcus</taxon>
    </lineage>
</organism>
<keyword evidence="2" id="KW-1185">Reference proteome</keyword>
<sequence>MHVLKATKLEKLLKEALPGVVVSINPDKPRKGCFEVREGEDVKHVSLLDMPRPFTKLKELDLEALAADIASKA</sequence>
<name>A0A699Y8T7_HAELA</name>
<evidence type="ECO:0000313" key="2">
    <source>
        <dbReference type="Proteomes" id="UP000485058"/>
    </source>
</evidence>
<accession>A0A699Y8T7</accession>
<gene>
    <name evidence="1" type="ORF">HaLaN_00268</name>
</gene>
<comment type="caution">
    <text evidence="1">The sequence shown here is derived from an EMBL/GenBank/DDBJ whole genome shotgun (WGS) entry which is preliminary data.</text>
</comment>
<dbReference type="InterPro" id="IPR052674">
    <property type="entry name" value="SelWTH-like"/>
</dbReference>
<proteinExistence type="predicted"/>
<dbReference type="EMBL" id="BLLF01000007">
    <property type="protein sequence ID" value="GFH05755.1"/>
    <property type="molecule type" value="Genomic_DNA"/>
</dbReference>
<protein>
    <submittedName>
        <fullName evidence="1">Uncharacterized protein</fullName>
    </submittedName>
</protein>
<evidence type="ECO:0000313" key="1">
    <source>
        <dbReference type="EMBL" id="GFH05755.1"/>
    </source>
</evidence>
<dbReference type="AlphaFoldDB" id="A0A699Y8T7"/>
<dbReference type="PANTHER" id="PTHR33638:SF1">
    <property type="entry name" value="SELENOPROTEIN H"/>
    <property type="match status" value="1"/>
</dbReference>
<dbReference type="GO" id="GO:0005794">
    <property type="term" value="C:Golgi apparatus"/>
    <property type="evidence" value="ECO:0007669"/>
    <property type="project" value="TreeGrafter"/>
</dbReference>
<dbReference type="PANTHER" id="PTHR33638">
    <property type="entry name" value="SELENOPROTEIN H"/>
    <property type="match status" value="1"/>
</dbReference>